<evidence type="ECO:0000313" key="3">
    <source>
        <dbReference type="Proteomes" id="UP000247832"/>
    </source>
</evidence>
<keyword evidence="3" id="KW-1185">Reference proteome</keyword>
<dbReference type="Pfam" id="PF13630">
    <property type="entry name" value="SdpI"/>
    <property type="match status" value="1"/>
</dbReference>
<feature type="transmembrane region" description="Helical" evidence="1">
    <location>
        <begin position="68"/>
        <end position="85"/>
    </location>
</feature>
<evidence type="ECO:0000313" key="2">
    <source>
        <dbReference type="EMBL" id="PYI64125.1"/>
    </source>
</evidence>
<accession>A0A2V5KZH1</accession>
<organism evidence="2 3">
    <name type="scientific">Arthrobacter livingstonensis</name>
    <dbReference type="NCBI Taxonomy" id="670078"/>
    <lineage>
        <taxon>Bacteria</taxon>
        <taxon>Bacillati</taxon>
        <taxon>Actinomycetota</taxon>
        <taxon>Actinomycetes</taxon>
        <taxon>Micrococcales</taxon>
        <taxon>Micrococcaceae</taxon>
        <taxon>Arthrobacter</taxon>
    </lineage>
</organism>
<evidence type="ECO:0008006" key="4">
    <source>
        <dbReference type="Google" id="ProtNLM"/>
    </source>
</evidence>
<protein>
    <recommendedName>
        <fullName evidence="4">SdpI family protein</fullName>
    </recommendedName>
</protein>
<dbReference type="EMBL" id="QJVD01000072">
    <property type="protein sequence ID" value="PYI64125.1"/>
    <property type="molecule type" value="Genomic_DNA"/>
</dbReference>
<keyword evidence="1" id="KW-0812">Transmembrane</keyword>
<dbReference type="Proteomes" id="UP000247832">
    <property type="component" value="Unassembled WGS sequence"/>
</dbReference>
<gene>
    <name evidence="2" type="ORF">CVV68_22665</name>
</gene>
<reference evidence="2 3" key="1">
    <citation type="submission" date="2018-05" db="EMBL/GenBank/DDBJ databases">
        <title>Genetic diversity of glacier-inhabiting Cryobacterium bacteria in China and description of Cryobacterium mengkeensis sp. nov. and Arthrobacter glacialis sp. nov.</title>
        <authorList>
            <person name="Liu Q."/>
            <person name="Xin Y.-H."/>
        </authorList>
    </citation>
    <scope>NUCLEOTIDE SEQUENCE [LARGE SCALE GENOMIC DNA]</scope>
    <source>
        <strain evidence="2 3">LI2</strain>
    </source>
</reference>
<evidence type="ECO:0000256" key="1">
    <source>
        <dbReference type="SAM" id="Phobius"/>
    </source>
</evidence>
<feature type="transmembrane region" description="Helical" evidence="1">
    <location>
        <begin position="12"/>
        <end position="32"/>
    </location>
</feature>
<feature type="transmembrane region" description="Helical" evidence="1">
    <location>
        <begin position="91"/>
        <end position="112"/>
    </location>
</feature>
<dbReference type="AlphaFoldDB" id="A0A2V5KZH1"/>
<dbReference type="RefSeq" id="WP_110503244.1">
    <property type="nucleotide sequence ID" value="NZ_QJVD01000072.1"/>
</dbReference>
<name>A0A2V5KZH1_9MICC</name>
<keyword evidence="1" id="KW-1133">Transmembrane helix</keyword>
<keyword evidence="1" id="KW-0472">Membrane</keyword>
<proteinExistence type="predicted"/>
<sequence>MNHEICGHAGLAILSIIMFVVFVGLGSAAIYLRKHPGRPSPMYGIRTQATRQSPEAWTAAQVSGGRSFMWFCFAAAVPALVSFFLPLAAGTIFAIAAGVVFFVGVFVSAIVANNAANRHSDD</sequence>
<dbReference type="InterPro" id="IPR025962">
    <property type="entry name" value="SdpI/YhfL"/>
</dbReference>
<comment type="caution">
    <text evidence="2">The sequence shown here is derived from an EMBL/GenBank/DDBJ whole genome shotgun (WGS) entry which is preliminary data.</text>
</comment>